<evidence type="ECO:0000313" key="5">
    <source>
        <dbReference type="EMBL" id="NYI85311.1"/>
    </source>
</evidence>
<dbReference type="PANTHER" id="PTHR33164">
    <property type="entry name" value="TRANSCRIPTIONAL REGULATOR, MARR FAMILY"/>
    <property type="match status" value="1"/>
</dbReference>
<dbReference type="Pfam" id="PF01047">
    <property type="entry name" value="MarR"/>
    <property type="match status" value="1"/>
</dbReference>
<dbReference type="GO" id="GO:0003677">
    <property type="term" value="F:DNA binding"/>
    <property type="evidence" value="ECO:0007669"/>
    <property type="project" value="UniProtKB-KW"/>
</dbReference>
<evidence type="ECO:0000256" key="2">
    <source>
        <dbReference type="ARBA" id="ARBA00023125"/>
    </source>
</evidence>
<evidence type="ECO:0000313" key="6">
    <source>
        <dbReference type="Proteomes" id="UP000587002"/>
    </source>
</evidence>
<dbReference type="EMBL" id="JACCFJ010000001">
    <property type="protein sequence ID" value="NYI85311.1"/>
    <property type="molecule type" value="Genomic_DNA"/>
</dbReference>
<keyword evidence="1" id="KW-0805">Transcription regulation</keyword>
<evidence type="ECO:0000256" key="3">
    <source>
        <dbReference type="ARBA" id="ARBA00023163"/>
    </source>
</evidence>
<keyword evidence="6" id="KW-1185">Reference proteome</keyword>
<reference evidence="5 6" key="1">
    <citation type="submission" date="2020-07" db="EMBL/GenBank/DDBJ databases">
        <title>Sequencing the genomes of 1000 actinobacteria strains.</title>
        <authorList>
            <person name="Klenk H.-P."/>
        </authorList>
    </citation>
    <scope>NUCLEOTIDE SEQUENCE [LARGE SCALE GENOMIC DNA]</scope>
    <source>
        <strain evidence="5 6">DSM 44065</strain>
    </source>
</reference>
<name>A0A853ASN5_9PSEU</name>
<dbReference type="InterPro" id="IPR039422">
    <property type="entry name" value="MarR/SlyA-like"/>
</dbReference>
<dbReference type="PANTHER" id="PTHR33164:SF94">
    <property type="entry name" value="TRANSCRIPTIONAL REGULATORY PROTEIN-RELATED"/>
    <property type="match status" value="1"/>
</dbReference>
<dbReference type="RefSeq" id="WP_179723213.1">
    <property type="nucleotide sequence ID" value="NZ_BAABFH010000001.1"/>
</dbReference>
<dbReference type="InterPro" id="IPR036390">
    <property type="entry name" value="WH_DNA-bd_sf"/>
</dbReference>
<evidence type="ECO:0000256" key="1">
    <source>
        <dbReference type="ARBA" id="ARBA00023015"/>
    </source>
</evidence>
<keyword evidence="3" id="KW-0804">Transcription</keyword>
<dbReference type="InterPro" id="IPR036388">
    <property type="entry name" value="WH-like_DNA-bd_sf"/>
</dbReference>
<accession>A0A853ASN5</accession>
<evidence type="ECO:0000259" key="4">
    <source>
        <dbReference type="PROSITE" id="PS50995"/>
    </source>
</evidence>
<dbReference type="GO" id="GO:0003700">
    <property type="term" value="F:DNA-binding transcription factor activity"/>
    <property type="evidence" value="ECO:0007669"/>
    <property type="project" value="InterPro"/>
</dbReference>
<dbReference type="GO" id="GO:0006950">
    <property type="term" value="P:response to stress"/>
    <property type="evidence" value="ECO:0007669"/>
    <property type="project" value="TreeGrafter"/>
</dbReference>
<organism evidence="5 6">
    <name type="scientific">Saccharopolyspora hordei</name>
    <dbReference type="NCBI Taxonomy" id="1838"/>
    <lineage>
        <taxon>Bacteria</taxon>
        <taxon>Bacillati</taxon>
        <taxon>Actinomycetota</taxon>
        <taxon>Actinomycetes</taxon>
        <taxon>Pseudonocardiales</taxon>
        <taxon>Pseudonocardiaceae</taxon>
        <taxon>Saccharopolyspora</taxon>
    </lineage>
</organism>
<dbReference type="Gene3D" id="1.10.10.10">
    <property type="entry name" value="Winged helix-like DNA-binding domain superfamily/Winged helix DNA-binding domain"/>
    <property type="match status" value="1"/>
</dbReference>
<dbReference type="PROSITE" id="PS01117">
    <property type="entry name" value="HTH_MARR_1"/>
    <property type="match status" value="1"/>
</dbReference>
<proteinExistence type="predicted"/>
<dbReference type="InterPro" id="IPR023187">
    <property type="entry name" value="Tscrpt_reg_MarR-type_CS"/>
</dbReference>
<protein>
    <submittedName>
        <fullName evidence="5">DNA-binding MarR family transcriptional regulator</fullName>
    </submittedName>
</protein>
<dbReference type="SUPFAM" id="SSF46785">
    <property type="entry name" value="Winged helix' DNA-binding domain"/>
    <property type="match status" value="1"/>
</dbReference>
<dbReference type="InterPro" id="IPR000835">
    <property type="entry name" value="HTH_MarR-typ"/>
</dbReference>
<dbReference type="PROSITE" id="PS50995">
    <property type="entry name" value="HTH_MARR_2"/>
    <property type="match status" value="1"/>
</dbReference>
<gene>
    <name evidence="5" type="ORF">HNR68_003941</name>
</gene>
<feature type="domain" description="HTH marR-type" evidence="4">
    <location>
        <begin position="15"/>
        <end position="149"/>
    </location>
</feature>
<keyword evidence="2 5" id="KW-0238">DNA-binding</keyword>
<sequence>MARAKPCSDPAPDDVDAVTDAVLTASRLLVAVSARSLAAVENSLTLPQFRLLVVLFHAGPLKLAALAETLGVNPSTVTRMIDRLVGTELVDRRPNPASRRENVVALTQNGVDVVAEVTARRRSEIARIVKRMPAAARRGLVGALAAFAEAGGELPGVGPACRTISAQWV</sequence>
<dbReference type="AlphaFoldDB" id="A0A853ASN5"/>
<comment type="caution">
    <text evidence="5">The sequence shown here is derived from an EMBL/GenBank/DDBJ whole genome shotgun (WGS) entry which is preliminary data.</text>
</comment>
<dbReference type="SMART" id="SM00347">
    <property type="entry name" value="HTH_MARR"/>
    <property type="match status" value="1"/>
</dbReference>
<dbReference type="Proteomes" id="UP000587002">
    <property type="component" value="Unassembled WGS sequence"/>
</dbReference>